<accession>A0A161ZPL4</accession>
<feature type="region of interest" description="Disordered" evidence="1">
    <location>
        <begin position="1"/>
        <end position="25"/>
    </location>
</feature>
<organism evidence="2">
    <name type="scientific">Daucus carota subsp. sativus</name>
    <name type="common">Carrot</name>
    <dbReference type="NCBI Taxonomy" id="79200"/>
    <lineage>
        <taxon>Eukaryota</taxon>
        <taxon>Viridiplantae</taxon>
        <taxon>Streptophyta</taxon>
        <taxon>Embryophyta</taxon>
        <taxon>Tracheophyta</taxon>
        <taxon>Spermatophyta</taxon>
        <taxon>Magnoliopsida</taxon>
        <taxon>eudicotyledons</taxon>
        <taxon>Gunneridae</taxon>
        <taxon>Pentapetalae</taxon>
        <taxon>asterids</taxon>
        <taxon>campanulids</taxon>
        <taxon>Apiales</taxon>
        <taxon>Apiaceae</taxon>
        <taxon>Apioideae</taxon>
        <taxon>Scandiceae</taxon>
        <taxon>Daucinae</taxon>
        <taxon>Daucus</taxon>
        <taxon>Daucus sect. Daucus</taxon>
    </lineage>
</organism>
<dbReference type="PANTHER" id="PTHR36323:SF1">
    <property type="entry name" value="MYOTUBULARIN-LIKE PROTEIN"/>
    <property type="match status" value="1"/>
</dbReference>
<evidence type="ECO:0000313" key="2">
    <source>
        <dbReference type="EMBL" id="KZM89512.1"/>
    </source>
</evidence>
<protein>
    <submittedName>
        <fullName evidence="2">Uncharacterized protein</fullName>
    </submittedName>
</protein>
<gene>
    <name evidence="2" type="ORF">DCAR_023125</name>
    <name evidence="3" type="ORF">DCAR_0622889</name>
</gene>
<reference evidence="2" key="1">
    <citation type="journal article" date="2016" name="Nat. Genet.">
        <title>A high-quality carrot genome assembly provides new insights into carotenoid accumulation and asterid genome evolution.</title>
        <authorList>
            <person name="Iorizzo M."/>
            <person name="Ellison S."/>
            <person name="Senalik D."/>
            <person name="Zeng P."/>
            <person name="Satapoomin P."/>
            <person name="Huang J."/>
            <person name="Bowman M."/>
            <person name="Iovene M."/>
            <person name="Sanseverino W."/>
            <person name="Cavagnaro P."/>
            <person name="Yildiz M."/>
            <person name="Macko-Podgorni A."/>
            <person name="Moranska E."/>
            <person name="Grzebelus E."/>
            <person name="Grzebelus D."/>
            <person name="Ashrafi H."/>
            <person name="Zheng Z."/>
            <person name="Cheng S."/>
            <person name="Spooner D."/>
            <person name="Van Deynze A."/>
            <person name="Simon P."/>
        </authorList>
    </citation>
    <scope>NUCLEOTIDE SEQUENCE [LARGE SCALE GENOMIC DNA]</scope>
    <source>
        <tissue evidence="2">Leaf</tissue>
    </source>
</reference>
<sequence length="204" mass="22435">MGRTGSYNQIHHHRNLSTSSTTTTNNPTTTFLPLLCRISAKDVADIRRPKKNDPSSPKVSCMGQIKRHNITNKNSTDTNTTRKVRYSQLKKIFSGRNILITTTTITNPSTTNYCKANKSYRIEGGEKHHRRTKSDNYGVLVVPLNLAELDPPLPVVKSPCCGREGGSLWKRRGGGGPLGGLQIQQIQLPVNNSSCLLITPPSVS</sequence>
<name>A0A161ZPL4_DAUCS</name>
<keyword evidence="4" id="KW-1185">Reference proteome</keyword>
<dbReference type="OMA" id="HRNENIV"/>
<evidence type="ECO:0000313" key="4">
    <source>
        <dbReference type="Proteomes" id="UP000077755"/>
    </source>
</evidence>
<dbReference type="EMBL" id="CP093348">
    <property type="protein sequence ID" value="WOH03491.1"/>
    <property type="molecule type" value="Genomic_DNA"/>
</dbReference>
<dbReference type="Proteomes" id="UP000077755">
    <property type="component" value="Chromosome 6"/>
</dbReference>
<proteinExistence type="predicted"/>
<dbReference type="Gramene" id="KZM89512">
    <property type="protein sequence ID" value="KZM89512"/>
    <property type="gene ID" value="DCAR_023125"/>
</dbReference>
<dbReference type="EMBL" id="LNRQ01000006">
    <property type="protein sequence ID" value="KZM89512.1"/>
    <property type="molecule type" value="Genomic_DNA"/>
</dbReference>
<evidence type="ECO:0000256" key="1">
    <source>
        <dbReference type="SAM" id="MobiDB-lite"/>
    </source>
</evidence>
<dbReference type="AlphaFoldDB" id="A0A161ZPL4"/>
<reference evidence="3" key="2">
    <citation type="submission" date="2022-03" db="EMBL/GenBank/DDBJ databases">
        <title>Draft title - Genomic analysis of global carrot germplasm unveils the trajectory of domestication and the origin of high carotenoid orange carrot.</title>
        <authorList>
            <person name="Iorizzo M."/>
            <person name="Ellison S."/>
            <person name="Senalik D."/>
            <person name="Macko-Podgorni A."/>
            <person name="Grzebelus D."/>
            <person name="Bostan H."/>
            <person name="Rolling W."/>
            <person name="Curaba J."/>
            <person name="Simon P."/>
        </authorList>
    </citation>
    <scope>NUCLEOTIDE SEQUENCE</scope>
    <source>
        <tissue evidence="3">Leaf</tissue>
    </source>
</reference>
<evidence type="ECO:0000313" key="3">
    <source>
        <dbReference type="EMBL" id="WOH03491.1"/>
    </source>
</evidence>
<feature type="compositionally biased region" description="Low complexity" evidence="1">
    <location>
        <begin position="16"/>
        <end position="25"/>
    </location>
</feature>
<dbReference type="PANTHER" id="PTHR36323">
    <property type="entry name" value="MYOTUBULARIN-LIKE PROTEIN"/>
    <property type="match status" value="1"/>
</dbReference>